<dbReference type="CDD" id="cd02440">
    <property type="entry name" value="AdoMet_MTases"/>
    <property type="match status" value="1"/>
</dbReference>
<evidence type="ECO:0000256" key="3">
    <source>
        <dbReference type="ARBA" id="ARBA00022691"/>
    </source>
</evidence>
<dbReference type="Gene3D" id="3.40.50.150">
    <property type="entry name" value="Vaccinia Virus protein VP39"/>
    <property type="match status" value="1"/>
</dbReference>
<keyword evidence="1 5" id="KW-0489">Methyltransferase</keyword>
<dbReference type="SUPFAM" id="SSF48013">
    <property type="entry name" value="NusB-like"/>
    <property type="match status" value="1"/>
</dbReference>
<dbReference type="SUPFAM" id="SSF53335">
    <property type="entry name" value="S-adenosyl-L-methionine-dependent methyltransferases"/>
    <property type="match status" value="1"/>
</dbReference>
<keyword evidence="2 5" id="KW-0808">Transferase</keyword>
<protein>
    <submittedName>
        <fullName evidence="7">Methyltransferase domain-containing protein</fullName>
    </submittedName>
</protein>
<feature type="active site" description="Nucleophile" evidence="5">
    <location>
        <position position="353"/>
    </location>
</feature>
<evidence type="ECO:0000313" key="8">
    <source>
        <dbReference type="Proteomes" id="UP000886852"/>
    </source>
</evidence>
<dbReference type="Pfam" id="PF01189">
    <property type="entry name" value="Methyltr_RsmB-F"/>
    <property type="match status" value="1"/>
</dbReference>
<dbReference type="AlphaFoldDB" id="A0A9D1MXB9"/>
<dbReference type="EMBL" id="DVOC01000028">
    <property type="protein sequence ID" value="HIU90708.1"/>
    <property type="molecule type" value="Genomic_DNA"/>
</dbReference>
<dbReference type="PRINTS" id="PR02008">
    <property type="entry name" value="RCMTFAMILY"/>
</dbReference>
<dbReference type="PANTHER" id="PTHR22807">
    <property type="entry name" value="NOP2 YEAST -RELATED NOL1/NOP2/FMU SUN DOMAIN-CONTAINING"/>
    <property type="match status" value="1"/>
</dbReference>
<dbReference type="GO" id="GO:0008173">
    <property type="term" value="F:RNA methyltransferase activity"/>
    <property type="evidence" value="ECO:0007669"/>
    <property type="project" value="InterPro"/>
</dbReference>
<reference evidence="7" key="1">
    <citation type="submission" date="2020-10" db="EMBL/GenBank/DDBJ databases">
        <authorList>
            <person name="Gilroy R."/>
        </authorList>
    </citation>
    <scope>NUCLEOTIDE SEQUENCE</scope>
    <source>
        <strain evidence="7">ChiHjej12B11-7776</strain>
    </source>
</reference>
<dbReference type="GO" id="GO:0003723">
    <property type="term" value="F:RNA binding"/>
    <property type="evidence" value="ECO:0007669"/>
    <property type="project" value="UniProtKB-UniRule"/>
</dbReference>
<feature type="binding site" evidence="5">
    <location>
        <position position="282"/>
    </location>
    <ligand>
        <name>S-adenosyl-L-methionine</name>
        <dbReference type="ChEBI" id="CHEBI:59789"/>
    </ligand>
</feature>
<comment type="similarity">
    <text evidence="5">Belongs to the class I-like SAM-binding methyltransferase superfamily. RsmB/NOP family.</text>
</comment>
<evidence type="ECO:0000256" key="1">
    <source>
        <dbReference type="ARBA" id="ARBA00022603"/>
    </source>
</evidence>
<organism evidence="7 8">
    <name type="scientific">Candidatus Fimimonas merdipullorum</name>
    <dbReference type="NCBI Taxonomy" id="2840822"/>
    <lineage>
        <taxon>Bacteria</taxon>
        <taxon>Pseudomonadati</taxon>
        <taxon>Myxococcota</taxon>
        <taxon>Myxococcia</taxon>
        <taxon>Myxococcales</taxon>
        <taxon>Cystobacterineae</taxon>
        <taxon>Myxococcaceae</taxon>
        <taxon>Myxococcaceae incertae sedis</taxon>
        <taxon>Candidatus Fimimonas</taxon>
    </lineage>
</organism>
<name>A0A9D1MXB9_9BACT</name>
<dbReference type="PANTHER" id="PTHR22807:SF53">
    <property type="entry name" value="RIBOSOMAL RNA SMALL SUBUNIT METHYLTRANSFERASE B-RELATED"/>
    <property type="match status" value="1"/>
</dbReference>
<dbReference type="InterPro" id="IPR049560">
    <property type="entry name" value="MeTrfase_RsmB-F_NOP2_cat"/>
</dbReference>
<dbReference type="Pfam" id="PF01029">
    <property type="entry name" value="NusB"/>
    <property type="match status" value="1"/>
</dbReference>
<dbReference type="PROSITE" id="PS51686">
    <property type="entry name" value="SAM_MT_RSMB_NOP"/>
    <property type="match status" value="1"/>
</dbReference>
<evidence type="ECO:0000259" key="6">
    <source>
        <dbReference type="PROSITE" id="PS51686"/>
    </source>
</evidence>
<dbReference type="InterPro" id="IPR001678">
    <property type="entry name" value="MeTrfase_RsmB-F_NOP2_dom"/>
</dbReference>
<feature type="domain" description="SAM-dependent MTase RsmB/NOP-type" evidence="6">
    <location>
        <begin position="122"/>
        <end position="413"/>
    </location>
</feature>
<accession>A0A9D1MXB9</accession>
<evidence type="ECO:0000256" key="2">
    <source>
        <dbReference type="ARBA" id="ARBA00022679"/>
    </source>
</evidence>
<evidence type="ECO:0000256" key="5">
    <source>
        <dbReference type="PROSITE-ProRule" id="PRU01023"/>
    </source>
</evidence>
<keyword evidence="4 5" id="KW-0694">RNA-binding</keyword>
<dbReference type="Proteomes" id="UP000886852">
    <property type="component" value="Unassembled WGS sequence"/>
</dbReference>
<evidence type="ECO:0000313" key="7">
    <source>
        <dbReference type="EMBL" id="HIU90708.1"/>
    </source>
</evidence>
<feature type="binding site" evidence="5">
    <location>
        <position position="300"/>
    </location>
    <ligand>
        <name>S-adenosyl-L-methionine</name>
        <dbReference type="ChEBI" id="CHEBI:59789"/>
    </ligand>
</feature>
<feature type="binding site" evidence="5">
    <location>
        <begin position="233"/>
        <end position="239"/>
    </location>
    <ligand>
        <name>S-adenosyl-L-methionine</name>
        <dbReference type="ChEBI" id="CHEBI:59789"/>
    </ligand>
</feature>
<gene>
    <name evidence="7" type="ORF">IAC72_01650</name>
</gene>
<dbReference type="InterPro" id="IPR006027">
    <property type="entry name" value="NusB_RsmB_TIM44"/>
</dbReference>
<evidence type="ECO:0000256" key="4">
    <source>
        <dbReference type="ARBA" id="ARBA00022884"/>
    </source>
</evidence>
<dbReference type="GO" id="GO:0001510">
    <property type="term" value="P:RNA methylation"/>
    <property type="evidence" value="ECO:0007669"/>
    <property type="project" value="InterPro"/>
</dbReference>
<feature type="binding site" evidence="5">
    <location>
        <position position="256"/>
    </location>
    <ligand>
        <name>S-adenosyl-L-methionine</name>
        <dbReference type="ChEBI" id="CHEBI:59789"/>
    </ligand>
</feature>
<proteinExistence type="inferred from homology"/>
<sequence length="414" mass="46782">MNSAFVKTLETLKQVYDEKAFSAQALNKALALCHARERALVTKLVYGVLDEDIRLQYLISKYVKKRPKGDTLIILKMGVYCLGLSMPVYAVVNDCAELAKTTGDVRQVGFVNATLKNISRSIADFDDYPQDAVQKMSVLYSYPEWALKKLIKDYGMTLAHAIVSYRHPPRTYVRICEQKHTFRDAQPTCFPDAISVSGRLPKLDESFTVQSLSSMAVARAAAAKKSDAFLDCCAAPGGKAVYFKQLQPNAHVVACDLHAHRVELIQSYARRLNVSIETHCMDMTQREKTWENKFDTVLCDVPCSGFGVVDSRPDVKLFRENKDISELMKTQYAILSNCSAYVKKGGRLIYSTCTLFKNENGQIVRKFLEAHPDFRWGQIRIEQLPQTKGKGEYQFLPCVDGMQAFYIAVLEREQ</sequence>
<dbReference type="InterPro" id="IPR029063">
    <property type="entry name" value="SAM-dependent_MTases_sf"/>
</dbReference>
<dbReference type="Gene3D" id="1.10.940.10">
    <property type="entry name" value="NusB-like"/>
    <property type="match status" value="1"/>
</dbReference>
<keyword evidence="3 5" id="KW-0949">S-adenosyl-L-methionine</keyword>
<dbReference type="InterPro" id="IPR023267">
    <property type="entry name" value="RCMT"/>
</dbReference>
<comment type="caution">
    <text evidence="7">The sequence shown here is derived from an EMBL/GenBank/DDBJ whole genome shotgun (WGS) entry which is preliminary data.</text>
</comment>
<dbReference type="InterPro" id="IPR035926">
    <property type="entry name" value="NusB-like_sf"/>
</dbReference>
<reference evidence="7" key="2">
    <citation type="journal article" date="2021" name="PeerJ">
        <title>Extensive microbial diversity within the chicken gut microbiome revealed by metagenomics and culture.</title>
        <authorList>
            <person name="Gilroy R."/>
            <person name="Ravi A."/>
            <person name="Getino M."/>
            <person name="Pursley I."/>
            <person name="Horton D.L."/>
            <person name="Alikhan N.F."/>
            <person name="Baker D."/>
            <person name="Gharbi K."/>
            <person name="Hall N."/>
            <person name="Watson M."/>
            <person name="Adriaenssens E.M."/>
            <person name="Foster-Nyarko E."/>
            <person name="Jarju S."/>
            <person name="Secka A."/>
            <person name="Antonio M."/>
            <person name="Oren A."/>
            <person name="Chaudhuri R.R."/>
            <person name="La Ragione R."/>
            <person name="Hildebrand F."/>
            <person name="Pallen M.J."/>
        </authorList>
    </citation>
    <scope>NUCLEOTIDE SEQUENCE</scope>
    <source>
        <strain evidence="7">ChiHjej12B11-7776</strain>
    </source>
</reference>
<dbReference type="GO" id="GO:0006355">
    <property type="term" value="P:regulation of DNA-templated transcription"/>
    <property type="evidence" value="ECO:0007669"/>
    <property type="project" value="InterPro"/>
</dbReference>